<organism evidence="1 2">
    <name type="scientific">Capnocytophaga genosp. AHN8471</name>
    <dbReference type="NCBI Taxonomy" id="327574"/>
    <lineage>
        <taxon>Bacteria</taxon>
        <taxon>Pseudomonadati</taxon>
        <taxon>Bacteroidota</taxon>
        <taxon>Flavobacteriia</taxon>
        <taxon>Flavobacteriales</taxon>
        <taxon>Flavobacteriaceae</taxon>
        <taxon>Capnocytophaga</taxon>
    </lineage>
</organism>
<gene>
    <name evidence="1" type="ORF">JNB19_14280</name>
</gene>
<dbReference type="InterPro" id="IPR032675">
    <property type="entry name" value="LRR_dom_sf"/>
</dbReference>
<reference evidence="1 2" key="1">
    <citation type="submission" date="2021-01" db="EMBL/GenBank/DDBJ databases">
        <title>Evidence that Capnocytophaga endodontalis is a later homotypic synonym for Capnocytophaga genospecies AHN8471, and request for opinion on proposed recognition of strain AHN8471 as type strain of the species.</title>
        <authorList>
            <person name="Nicholson A.C."/>
            <person name="Hopper C.L."/>
            <person name="Gulvik C.A."/>
            <person name="Mcquiston J.R."/>
            <person name="Lau E.F."/>
        </authorList>
    </citation>
    <scope>NUCLEOTIDE SEQUENCE [LARGE SCALE GENOMIC DNA]</scope>
    <source>
        <strain evidence="1 2">AHN9576</strain>
    </source>
</reference>
<dbReference type="Proteomes" id="UP000603506">
    <property type="component" value="Unassembled WGS sequence"/>
</dbReference>
<dbReference type="PROSITE" id="PS51257">
    <property type="entry name" value="PROKAR_LIPOPROTEIN"/>
    <property type="match status" value="1"/>
</dbReference>
<dbReference type="SUPFAM" id="SSF52058">
    <property type="entry name" value="L domain-like"/>
    <property type="match status" value="1"/>
</dbReference>
<comment type="caution">
    <text evidence="1">The sequence shown here is derived from an EMBL/GenBank/DDBJ whole genome shotgun (WGS) entry which is preliminary data.</text>
</comment>
<accession>A0ABS1YZQ6</accession>
<proteinExistence type="predicted"/>
<keyword evidence="2" id="KW-1185">Reference proteome</keyword>
<dbReference type="Gene3D" id="3.80.10.10">
    <property type="entry name" value="Ribonuclease Inhibitor"/>
    <property type="match status" value="1"/>
</dbReference>
<dbReference type="RefSeq" id="WP_203093732.1">
    <property type="nucleotide sequence ID" value="NZ_JAESPH010000007.1"/>
</dbReference>
<dbReference type="EMBL" id="JAEUAH010000030">
    <property type="protein sequence ID" value="MBM0651899.1"/>
    <property type="molecule type" value="Genomic_DNA"/>
</dbReference>
<name>A0ABS1YZQ6_9FLAO</name>
<evidence type="ECO:0000313" key="1">
    <source>
        <dbReference type="EMBL" id="MBM0651899.1"/>
    </source>
</evidence>
<evidence type="ECO:0000313" key="2">
    <source>
        <dbReference type="Proteomes" id="UP000603506"/>
    </source>
</evidence>
<protein>
    <submittedName>
        <fullName evidence="1">Leucine-rich repeat domain-containing protein</fullName>
    </submittedName>
</protein>
<sequence>MRNYIQHSVKVMIAITLIALGSACKKSDSPEPPKPEKGKVAIENPALVTALKEQGFTFEGNTLVVNDKVRTTTSLNLSGKQLTDVKGLEAFPALSEVNLSNNKFAQTFDFGTLPATVKSVNLSGNELYDFKNLATTDYSDNAQEPYKLIRSFDKLVLPATAKYNMDVLPAYVKLAPKSDVQMLNAQGTAEKYTTLREVPDPVLLQYLKANFASVFSGDKIDLSKRLSSEEAVNALMISQASQNNPNIIDTSKINNLEGIEYIISNPLLKATIYIELSATKKQTIPYLKLGQKVGGFGIVWVDTPNIDLSKAENLIAIQIMNNASIKKIDLSASKAIMQKGVANHNNFSGTAIRFANCSQLEEVIFPDVSKAPAPISAYSISFLNLPALKSIIDLSKLQVVQYIYLGGISAKVIYPTQKFLYYLSRGEKDNTNGTLFFTPTKEIFDRPETKKFVETYIPDKKIGVARFNDAPSLRVFDYLPLYDDEEE</sequence>